<reference evidence="2 3" key="1">
    <citation type="journal article" date="2018" name="Mol. Biol. Evol.">
        <title>Broad Genomic Sampling Reveals a Smut Pathogenic Ancestry of the Fungal Clade Ustilaginomycotina.</title>
        <authorList>
            <person name="Kijpornyongpan T."/>
            <person name="Mondo S.J."/>
            <person name="Barry K."/>
            <person name="Sandor L."/>
            <person name="Lee J."/>
            <person name="Lipzen A."/>
            <person name="Pangilinan J."/>
            <person name="LaButti K."/>
            <person name="Hainaut M."/>
            <person name="Henrissat B."/>
            <person name="Grigoriev I.V."/>
            <person name="Spatafora J.W."/>
            <person name="Aime M.C."/>
        </authorList>
    </citation>
    <scope>NUCLEOTIDE SEQUENCE [LARGE SCALE GENOMIC DNA]</scope>
    <source>
        <strain evidence="2 3">MCA 5214</strain>
    </source>
</reference>
<feature type="signal peptide" evidence="1">
    <location>
        <begin position="1"/>
        <end position="26"/>
    </location>
</feature>
<gene>
    <name evidence="2" type="ORF">BDZ90DRAFT_230620</name>
</gene>
<dbReference type="GeneID" id="37027367"/>
<protein>
    <submittedName>
        <fullName evidence="2">Uncharacterized protein</fullName>
    </submittedName>
</protein>
<evidence type="ECO:0000313" key="3">
    <source>
        <dbReference type="Proteomes" id="UP000245884"/>
    </source>
</evidence>
<dbReference type="EMBL" id="KZ819663">
    <property type="protein sequence ID" value="PWN29774.1"/>
    <property type="molecule type" value="Genomic_DNA"/>
</dbReference>
<proteinExistence type="predicted"/>
<dbReference type="Proteomes" id="UP000245884">
    <property type="component" value="Unassembled WGS sequence"/>
</dbReference>
<dbReference type="AlphaFoldDB" id="A0A316UXQ6"/>
<evidence type="ECO:0000313" key="2">
    <source>
        <dbReference type="EMBL" id="PWN29774.1"/>
    </source>
</evidence>
<evidence type="ECO:0000256" key="1">
    <source>
        <dbReference type="SAM" id="SignalP"/>
    </source>
</evidence>
<sequence>MRPLPKHLPLPWTLAPLLLLTSLVVATHHVCTWKDAGPDSPATYWYEHYCTATPQVSNDSHARYYCPKNQGNGDFVADYGYLKAETINFASPCSFNGYFKFRHDCHWPYIGVCIGEAGPTVDESKISCLYMSSKDDCEWPDRFPAGTYPAKVDIWRKSF</sequence>
<keyword evidence="3" id="KW-1185">Reference proteome</keyword>
<dbReference type="RefSeq" id="XP_025364386.1">
    <property type="nucleotide sequence ID" value="XM_025505544.1"/>
</dbReference>
<name>A0A316UXQ6_9BASI</name>
<organism evidence="2 3">
    <name type="scientific">Jaminaea rosea</name>
    <dbReference type="NCBI Taxonomy" id="1569628"/>
    <lineage>
        <taxon>Eukaryota</taxon>
        <taxon>Fungi</taxon>
        <taxon>Dikarya</taxon>
        <taxon>Basidiomycota</taxon>
        <taxon>Ustilaginomycotina</taxon>
        <taxon>Exobasidiomycetes</taxon>
        <taxon>Microstromatales</taxon>
        <taxon>Microstromatales incertae sedis</taxon>
        <taxon>Jaminaea</taxon>
    </lineage>
</organism>
<accession>A0A316UXQ6</accession>
<feature type="chain" id="PRO_5016248826" evidence="1">
    <location>
        <begin position="27"/>
        <end position="159"/>
    </location>
</feature>
<keyword evidence="1" id="KW-0732">Signal</keyword>